<protein>
    <submittedName>
        <fullName evidence="2">Bifunctional DNA primase/polymerase</fullName>
    </submittedName>
</protein>
<comment type="caution">
    <text evidence="2">The sequence shown here is derived from an EMBL/GenBank/DDBJ whole genome shotgun (WGS) entry which is preliminary data.</text>
</comment>
<dbReference type="RefSeq" id="WP_290320095.1">
    <property type="nucleotide sequence ID" value="NZ_JAUFPN010000200.1"/>
</dbReference>
<name>A0ABT8AF79_9PROT</name>
<dbReference type="EMBL" id="JAUFPN010000200">
    <property type="protein sequence ID" value="MDN3568004.1"/>
    <property type="molecule type" value="Genomic_DNA"/>
</dbReference>
<reference evidence="3" key="1">
    <citation type="journal article" date="2019" name="Int. J. Syst. Evol. Microbiol.">
        <title>The Global Catalogue of Microorganisms (GCM) 10K type strain sequencing project: providing services to taxonomists for standard genome sequencing and annotation.</title>
        <authorList>
            <consortium name="The Broad Institute Genomics Platform"/>
            <consortium name="The Broad Institute Genome Sequencing Center for Infectious Disease"/>
            <person name="Wu L."/>
            <person name="Ma J."/>
        </authorList>
    </citation>
    <scope>NUCLEOTIDE SEQUENCE [LARGE SCALE GENOMIC DNA]</scope>
    <source>
        <strain evidence="3">CECT 7131</strain>
    </source>
</reference>
<evidence type="ECO:0000313" key="3">
    <source>
        <dbReference type="Proteomes" id="UP001529369"/>
    </source>
</evidence>
<proteinExistence type="predicted"/>
<dbReference type="Proteomes" id="UP001529369">
    <property type="component" value="Unassembled WGS sequence"/>
</dbReference>
<dbReference type="InterPro" id="IPR015330">
    <property type="entry name" value="DNA_primase/pol_bifunc_N"/>
</dbReference>
<keyword evidence="3" id="KW-1185">Reference proteome</keyword>
<organism evidence="2 3">
    <name type="scientific">Paeniroseomonas aquatica</name>
    <dbReference type="NCBI Taxonomy" id="373043"/>
    <lineage>
        <taxon>Bacteria</taxon>
        <taxon>Pseudomonadati</taxon>
        <taxon>Pseudomonadota</taxon>
        <taxon>Alphaproteobacteria</taxon>
        <taxon>Acetobacterales</taxon>
        <taxon>Acetobacteraceae</taxon>
        <taxon>Paeniroseomonas</taxon>
    </lineage>
</organism>
<evidence type="ECO:0000259" key="1">
    <source>
        <dbReference type="Pfam" id="PF09250"/>
    </source>
</evidence>
<gene>
    <name evidence="2" type="ORF">QWZ14_26795</name>
</gene>
<sequence length="110" mass="12039">MAKLGEIVLANGYPVTPIPVGGKWPGIVNWQNIHPTPAMVRNWVGNGHAHAGVGIISATVPAVDLDILESDLARHMQQWVIRHIGYAPVRIGQYPKRLLAFKSDDPFSKV</sequence>
<feature type="domain" description="DNA primase/polymerase bifunctional N-terminal" evidence="1">
    <location>
        <begin position="9"/>
        <end position="69"/>
    </location>
</feature>
<dbReference type="SUPFAM" id="SSF56747">
    <property type="entry name" value="Prim-pol domain"/>
    <property type="match status" value="1"/>
</dbReference>
<dbReference type="Pfam" id="PF09250">
    <property type="entry name" value="Prim-Pol"/>
    <property type="match status" value="1"/>
</dbReference>
<evidence type="ECO:0000313" key="2">
    <source>
        <dbReference type="EMBL" id="MDN3568004.1"/>
    </source>
</evidence>
<accession>A0ABT8AF79</accession>